<keyword evidence="6" id="KW-0238">DNA-binding</keyword>
<keyword evidence="2" id="KW-0067">ATP-binding</keyword>
<dbReference type="InterPro" id="IPR002197">
    <property type="entry name" value="HTH_Fis"/>
</dbReference>
<evidence type="ECO:0000313" key="7">
    <source>
        <dbReference type="Proteomes" id="UP000198642"/>
    </source>
</evidence>
<dbReference type="InterPro" id="IPR003593">
    <property type="entry name" value="AAA+_ATPase"/>
</dbReference>
<keyword evidence="3" id="KW-0805">Transcription regulation</keyword>
<dbReference type="GO" id="GO:0006355">
    <property type="term" value="P:regulation of DNA-templated transcription"/>
    <property type="evidence" value="ECO:0007669"/>
    <property type="project" value="InterPro"/>
</dbReference>
<evidence type="ECO:0000256" key="3">
    <source>
        <dbReference type="ARBA" id="ARBA00023015"/>
    </source>
</evidence>
<keyword evidence="1" id="KW-0547">Nucleotide-binding</keyword>
<dbReference type="Pfam" id="PF25601">
    <property type="entry name" value="AAA_lid_14"/>
    <property type="match status" value="1"/>
</dbReference>
<dbReference type="InterPro" id="IPR010524">
    <property type="entry name" value="Sig_transdc_resp-reg_PrpR_N"/>
</dbReference>
<dbReference type="Proteomes" id="UP000198642">
    <property type="component" value="Unassembled WGS sequence"/>
</dbReference>
<dbReference type="Pfam" id="PF06506">
    <property type="entry name" value="PrpR_N"/>
    <property type="match status" value="1"/>
</dbReference>
<evidence type="ECO:0000259" key="5">
    <source>
        <dbReference type="PROSITE" id="PS50045"/>
    </source>
</evidence>
<dbReference type="SUPFAM" id="SSF46689">
    <property type="entry name" value="Homeodomain-like"/>
    <property type="match status" value="1"/>
</dbReference>
<dbReference type="PROSITE" id="PS00676">
    <property type="entry name" value="SIGMA54_INTERACT_2"/>
    <property type="match status" value="1"/>
</dbReference>
<accession>A0A1I0ZII2</accession>
<dbReference type="Gene3D" id="3.40.50.2300">
    <property type="match status" value="1"/>
</dbReference>
<dbReference type="InterPro" id="IPR009057">
    <property type="entry name" value="Homeodomain-like_sf"/>
</dbReference>
<evidence type="ECO:0000256" key="4">
    <source>
        <dbReference type="ARBA" id="ARBA00023163"/>
    </source>
</evidence>
<protein>
    <submittedName>
        <fullName evidence="6">Transcriptional regulator containing PAS, AAA-type ATPase, and DNA-binding Fis domains</fullName>
    </submittedName>
</protein>
<dbReference type="Gene3D" id="3.30.450.20">
    <property type="entry name" value="PAS domain"/>
    <property type="match status" value="1"/>
</dbReference>
<dbReference type="Gene3D" id="1.10.10.60">
    <property type="entry name" value="Homeodomain-like"/>
    <property type="match status" value="1"/>
</dbReference>
<dbReference type="PANTHER" id="PTHR32071:SF57">
    <property type="entry name" value="C4-DICARBOXYLATE TRANSPORT TRANSCRIPTIONAL REGULATORY PROTEIN DCTD"/>
    <property type="match status" value="1"/>
</dbReference>
<dbReference type="Gene3D" id="1.10.8.60">
    <property type="match status" value="1"/>
</dbReference>
<dbReference type="PROSITE" id="PS00675">
    <property type="entry name" value="SIGMA54_INTERACT_1"/>
    <property type="match status" value="1"/>
</dbReference>
<keyword evidence="4" id="KW-0804">Transcription</keyword>
<dbReference type="Pfam" id="PF00158">
    <property type="entry name" value="Sigma54_activat"/>
    <property type="match status" value="1"/>
</dbReference>
<dbReference type="Pfam" id="PF02954">
    <property type="entry name" value="HTH_8"/>
    <property type="match status" value="1"/>
</dbReference>
<dbReference type="GO" id="GO:0000156">
    <property type="term" value="F:phosphorelay response regulator activity"/>
    <property type="evidence" value="ECO:0007669"/>
    <property type="project" value="InterPro"/>
</dbReference>
<dbReference type="EMBL" id="FOJW01000011">
    <property type="protein sequence ID" value="SFB24013.1"/>
    <property type="molecule type" value="Genomic_DNA"/>
</dbReference>
<dbReference type="STRING" id="237679.SAMN04488072_1117"/>
<dbReference type="SUPFAM" id="SSF159800">
    <property type="entry name" value="PrpR receptor domain-like"/>
    <property type="match status" value="1"/>
</dbReference>
<dbReference type="CDD" id="cd00009">
    <property type="entry name" value="AAA"/>
    <property type="match status" value="1"/>
</dbReference>
<dbReference type="SUPFAM" id="SSF52540">
    <property type="entry name" value="P-loop containing nucleoside triphosphate hydrolases"/>
    <property type="match status" value="1"/>
</dbReference>
<dbReference type="InterPro" id="IPR027417">
    <property type="entry name" value="P-loop_NTPase"/>
</dbReference>
<dbReference type="InterPro" id="IPR002078">
    <property type="entry name" value="Sigma_54_int"/>
</dbReference>
<organism evidence="6 7">
    <name type="scientific">Lentibacillus halodurans</name>
    <dbReference type="NCBI Taxonomy" id="237679"/>
    <lineage>
        <taxon>Bacteria</taxon>
        <taxon>Bacillati</taxon>
        <taxon>Bacillota</taxon>
        <taxon>Bacilli</taxon>
        <taxon>Bacillales</taxon>
        <taxon>Bacillaceae</taxon>
        <taxon>Lentibacillus</taxon>
    </lineage>
</organism>
<dbReference type="SMART" id="SM00382">
    <property type="entry name" value="AAA"/>
    <property type="match status" value="1"/>
</dbReference>
<evidence type="ECO:0000313" key="6">
    <source>
        <dbReference type="EMBL" id="SFB24013.1"/>
    </source>
</evidence>
<dbReference type="AlphaFoldDB" id="A0A1I0ZII2"/>
<dbReference type="GO" id="GO:0005524">
    <property type="term" value="F:ATP binding"/>
    <property type="evidence" value="ECO:0007669"/>
    <property type="project" value="UniProtKB-KW"/>
</dbReference>
<proteinExistence type="predicted"/>
<dbReference type="InterPro" id="IPR025943">
    <property type="entry name" value="Sigma_54_int_dom_ATP-bd_2"/>
</dbReference>
<sequence>MGQRIAMLGYKDFIDLTKGIIKGAQNEVLIDVYQCFLNECLTTLPEIEERNTDIIITGRANKSVLINETNIPIITFRITPFDILSAVKKAITHSKTIAIAMANFEDLEYDYTILQELLSVELEFISYSTQLELEDKIRKFSEKNGTVIGTSVAVNTAKKFGLYGILIYSLENSIYNSINRAKEIIKFKREEEKQAKEFKSILNSVSDGILATNKQDKITLSNQSMQNLLSSHNLESKYLSDVFPKSFLNNITSNESIQDKIIQHNNNTFNVNRIPINVKGNKLGTVTTFQDVTKIQQIEQKFRLETEAKGLIAKKHFNEIIYVSNLIKKTIQKAKRFAQADSTILITGETGTGKELFAQSIHNESPRSNYPFIAVNCASLPENLLESELFGYDEGAFTGAKKKGKKGIFEIAHNGTIFLDEINSVSLQFQAKLLRVIQEREVRRIGSNKVTPVNIRIIAATNQNLYKLIEENKFREDLFYRLNVLKIVIPPLRNRKNDIIPLTEEFIFKHNRELYYEIKPYLSEICERYLFNLPLKGNIRELYNILERFTIQCELITNKNFSFYKILMADCIEQPYEGDPSEKISIPLKDTYKQTLLEAEKAILKRYINIFDGDKAKVASQIGIGRTTLYRKLNYMNISY</sequence>
<dbReference type="InterPro" id="IPR058031">
    <property type="entry name" value="AAA_lid_NorR"/>
</dbReference>
<dbReference type="PANTHER" id="PTHR32071">
    <property type="entry name" value="TRANSCRIPTIONAL REGULATORY PROTEIN"/>
    <property type="match status" value="1"/>
</dbReference>
<dbReference type="PROSITE" id="PS50045">
    <property type="entry name" value="SIGMA54_INTERACT_4"/>
    <property type="match status" value="1"/>
</dbReference>
<keyword evidence="7" id="KW-1185">Reference proteome</keyword>
<evidence type="ECO:0000256" key="2">
    <source>
        <dbReference type="ARBA" id="ARBA00022840"/>
    </source>
</evidence>
<reference evidence="6 7" key="1">
    <citation type="submission" date="2016-10" db="EMBL/GenBank/DDBJ databases">
        <authorList>
            <person name="de Groot N.N."/>
        </authorList>
    </citation>
    <scope>NUCLEOTIDE SEQUENCE [LARGE SCALE GENOMIC DNA]</scope>
    <source>
        <strain evidence="6 7">CGMCC 1.3702</strain>
    </source>
</reference>
<dbReference type="Gene3D" id="3.40.50.300">
    <property type="entry name" value="P-loop containing nucleotide triphosphate hydrolases"/>
    <property type="match status" value="1"/>
</dbReference>
<dbReference type="FunFam" id="3.40.50.300:FF:000006">
    <property type="entry name" value="DNA-binding transcriptional regulator NtrC"/>
    <property type="match status" value="1"/>
</dbReference>
<dbReference type="InterPro" id="IPR025662">
    <property type="entry name" value="Sigma_54_int_dom_ATP-bd_1"/>
</dbReference>
<dbReference type="GO" id="GO:0043565">
    <property type="term" value="F:sequence-specific DNA binding"/>
    <property type="evidence" value="ECO:0007669"/>
    <property type="project" value="InterPro"/>
</dbReference>
<evidence type="ECO:0000256" key="1">
    <source>
        <dbReference type="ARBA" id="ARBA00022741"/>
    </source>
</evidence>
<dbReference type="RefSeq" id="WP_090239050.1">
    <property type="nucleotide sequence ID" value="NZ_FOJW01000011.1"/>
</dbReference>
<dbReference type="Gene3D" id="3.40.50.10660">
    <property type="entry name" value="PrpR receptor domain-like"/>
    <property type="match status" value="1"/>
</dbReference>
<name>A0A1I0ZII2_9BACI</name>
<gene>
    <name evidence="6" type="ORF">SAMN04488072_1117</name>
</gene>
<feature type="domain" description="Sigma-54 factor interaction" evidence="5">
    <location>
        <begin position="320"/>
        <end position="551"/>
    </location>
</feature>
<dbReference type="OrthoDB" id="9771372at2"/>